<evidence type="ECO:0000313" key="2">
    <source>
        <dbReference type="Proteomes" id="UP001384579"/>
    </source>
</evidence>
<dbReference type="PANTHER" id="PTHR46191">
    <property type="match status" value="1"/>
</dbReference>
<dbReference type="InterPro" id="IPR036412">
    <property type="entry name" value="HAD-like_sf"/>
</dbReference>
<dbReference type="SFLD" id="SFLDS00003">
    <property type="entry name" value="Haloacid_Dehalogenase"/>
    <property type="match status" value="1"/>
</dbReference>
<dbReference type="PRINTS" id="PR00413">
    <property type="entry name" value="HADHALOGNASE"/>
</dbReference>
<organism evidence="1 2">
    <name type="scientific">Microcoleus anatoxicus PTRS2</name>
    <dbReference type="NCBI Taxonomy" id="2705321"/>
    <lineage>
        <taxon>Bacteria</taxon>
        <taxon>Bacillati</taxon>
        <taxon>Cyanobacteriota</taxon>
        <taxon>Cyanophyceae</taxon>
        <taxon>Oscillatoriophycideae</taxon>
        <taxon>Oscillatoriales</taxon>
        <taxon>Microcoleaceae</taxon>
        <taxon>Microcoleus</taxon>
        <taxon>Microcoleus anatoxicus</taxon>
    </lineage>
</organism>
<dbReference type="SUPFAM" id="SSF56784">
    <property type="entry name" value="HAD-like"/>
    <property type="match status" value="1"/>
</dbReference>
<protein>
    <submittedName>
        <fullName evidence="1">HAD-IA family hydrolase</fullName>
    </submittedName>
</protein>
<evidence type="ECO:0000313" key="1">
    <source>
        <dbReference type="EMBL" id="MEK0187204.1"/>
    </source>
</evidence>
<dbReference type="EMBL" id="JBBLXS010000318">
    <property type="protein sequence ID" value="MEK0187204.1"/>
    <property type="molecule type" value="Genomic_DNA"/>
</dbReference>
<reference evidence="1 2" key="1">
    <citation type="journal article" date="2020" name="Harmful Algae">
        <title>Molecular and morphological characterization of a novel dihydroanatoxin-a producing Microcoleus species (cyanobacteria) from the Russian River, California, USA.</title>
        <authorList>
            <person name="Conklin K.Y."/>
            <person name="Stancheva R."/>
            <person name="Otten T.G."/>
            <person name="Fadness R."/>
            <person name="Boyer G.L."/>
            <person name="Read B."/>
            <person name="Zhang X."/>
            <person name="Sheath R.G."/>
        </authorList>
    </citation>
    <scope>NUCLEOTIDE SEQUENCE [LARGE SCALE GENOMIC DNA]</scope>
    <source>
        <strain evidence="1 2">PTRS2</strain>
    </source>
</reference>
<dbReference type="InterPro" id="IPR006439">
    <property type="entry name" value="HAD-SF_hydro_IA"/>
</dbReference>
<dbReference type="GO" id="GO:0016787">
    <property type="term" value="F:hydrolase activity"/>
    <property type="evidence" value="ECO:0007669"/>
    <property type="project" value="UniProtKB-KW"/>
</dbReference>
<sequence>MTKVIFLDAAGTLFDVGGSVGEVYGKFASSWGITVSNEELNTAFYQSFANSTPMAFPGRESAKIPQLEFEWWQAVCANAFQIAGVFNQFSDFPKFFAELYAHFATAEPWFVYPDVLPALNRWQQQGIELAVVSNFDSRLYAVLKALNLAEYFTSVTISTEVGAAKPDSKIFTTALQKHNSIAANVVHIGDSFKADYCGAINAGLKAIWLNRKPEKIEIGKLDLTNSQNIQEFPSLDFMSKL</sequence>
<dbReference type="InterPro" id="IPR011949">
    <property type="entry name" value="HAD-SF_hydro_IA_REG-2-like"/>
</dbReference>
<name>A0ABU8YRZ5_9CYAN</name>
<dbReference type="InterPro" id="IPR023214">
    <property type="entry name" value="HAD_sf"/>
</dbReference>
<dbReference type="NCBIfam" id="TIGR01549">
    <property type="entry name" value="HAD-SF-IA-v1"/>
    <property type="match status" value="1"/>
</dbReference>
<dbReference type="NCBIfam" id="TIGR02252">
    <property type="entry name" value="DREG-2"/>
    <property type="match status" value="1"/>
</dbReference>
<gene>
    <name evidence="1" type="ORF">WMG39_20460</name>
</gene>
<dbReference type="InterPro" id="IPR044924">
    <property type="entry name" value="HAD-SF_hydro_IA_REG-2-like_cap"/>
</dbReference>
<dbReference type="Gene3D" id="3.40.50.1000">
    <property type="entry name" value="HAD superfamily/HAD-like"/>
    <property type="match status" value="1"/>
</dbReference>
<dbReference type="RefSeq" id="WP_340518702.1">
    <property type="nucleotide sequence ID" value="NZ_JBBLXS010000318.1"/>
</dbReference>
<dbReference type="Pfam" id="PF00702">
    <property type="entry name" value="Hydrolase"/>
    <property type="match status" value="1"/>
</dbReference>
<accession>A0ABU8YRZ5</accession>
<dbReference type="Gene3D" id="1.10.150.720">
    <property type="entry name" value="Haloacid dehalogenase-like hydrolase"/>
    <property type="match status" value="1"/>
</dbReference>
<dbReference type="InterPro" id="IPR051828">
    <property type="entry name" value="HAD-like_hydrolase_domain"/>
</dbReference>
<dbReference type="CDD" id="cd16415">
    <property type="entry name" value="HAD_dREG-2_like"/>
    <property type="match status" value="1"/>
</dbReference>
<dbReference type="PANTHER" id="PTHR46191:SF2">
    <property type="entry name" value="HALOACID DEHALOGENASE-LIKE HYDROLASE DOMAIN-CONTAINING PROTEIN 3"/>
    <property type="match status" value="1"/>
</dbReference>
<keyword evidence="2" id="KW-1185">Reference proteome</keyword>
<dbReference type="SFLD" id="SFLDG01129">
    <property type="entry name" value="C1.5:_HAD__Beta-PGM__Phosphata"/>
    <property type="match status" value="1"/>
</dbReference>
<comment type="caution">
    <text evidence="1">The sequence shown here is derived from an EMBL/GenBank/DDBJ whole genome shotgun (WGS) entry which is preliminary data.</text>
</comment>
<dbReference type="Proteomes" id="UP001384579">
    <property type="component" value="Unassembled WGS sequence"/>
</dbReference>
<proteinExistence type="predicted"/>
<keyword evidence="1" id="KW-0378">Hydrolase</keyword>